<evidence type="ECO:0000313" key="1">
    <source>
        <dbReference type="EMBL" id="EGQ13758.1"/>
    </source>
</evidence>
<evidence type="ECO:0000313" key="2">
    <source>
        <dbReference type="Proteomes" id="UP000007820"/>
    </source>
</evidence>
<reference evidence="1 2" key="1">
    <citation type="submission" date="2011-04" db="EMBL/GenBank/DDBJ databases">
        <authorList>
            <person name="Muzny D."/>
            <person name="Qin X."/>
            <person name="Deng J."/>
            <person name="Jiang H."/>
            <person name="Liu Y."/>
            <person name="Qu J."/>
            <person name="Song X.-Z."/>
            <person name="Zhang L."/>
            <person name="Thornton R."/>
            <person name="Coyle M."/>
            <person name="Francisco L."/>
            <person name="Jackson L."/>
            <person name="Javaid M."/>
            <person name="Korchina V."/>
            <person name="Kovar C."/>
            <person name="Mata R."/>
            <person name="Mathew T."/>
            <person name="Ngo R."/>
            <person name="Nguyen L."/>
            <person name="Nguyen N."/>
            <person name="Okwuonu G."/>
            <person name="Ongeri F."/>
            <person name="Pham C."/>
            <person name="Simmons D."/>
            <person name="Wilczek-Boney K."/>
            <person name="Hale W."/>
            <person name="Jakkamsetti A."/>
            <person name="Pham P."/>
            <person name="Ruth R."/>
            <person name="San Lucas F."/>
            <person name="Warren J."/>
            <person name="Zhang J."/>
            <person name="Zhao Z."/>
            <person name="Zhou C."/>
            <person name="Zhu D."/>
            <person name="Lee S."/>
            <person name="Bess C."/>
            <person name="Blankenburg K."/>
            <person name="Forbes L."/>
            <person name="Fu Q."/>
            <person name="Gubbala S."/>
            <person name="Hirani K."/>
            <person name="Jayaseelan J.C."/>
            <person name="Lara F."/>
            <person name="Munidasa M."/>
            <person name="Palculict T."/>
            <person name="Patil S."/>
            <person name="Pu L.-L."/>
            <person name="Saada N."/>
            <person name="Tang L."/>
            <person name="Weissenberger G."/>
            <person name="Zhu Y."/>
            <person name="Hemphill L."/>
            <person name="Shang Y."/>
            <person name="Youmans B."/>
            <person name="Ayvaz T."/>
            <person name="Ross M."/>
            <person name="Santibanez J."/>
            <person name="Aqrawi P."/>
            <person name="Gross S."/>
            <person name="Joshi V."/>
            <person name="Fowler G."/>
            <person name="Nazareth L."/>
            <person name="Reid J."/>
            <person name="Worley K."/>
            <person name="Petrosino J."/>
            <person name="Highlander S."/>
            <person name="Gibbs R."/>
        </authorList>
    </citation>
    <scope>NUCLEOTIDE SEQUENCE [LARGE SCALE GENOMIC DNA]</scope>
    <source>
        <strain evidence="1 2">DSM 3688</strain>
    </source>
</reference>
<dbReference type="AlphaFoldDB" id="F9D4K6"/>
<dbReference type="EMBL" id="AFPW01000026">
    <property type="protein sequence ID" value="EGQ13758.1"/>
    <property type="molecule type" value="Genomic_DNA"/>
</dbReference>
<accession>F9D4K6</accession>
<organism evidence="1 2">
    <name type="scientific">Prevotella dentalis (strain ATCC 49559 / DSM 3688 / JCM 13448 / NCTC 12043 / ES 2772)</name>
    <name type="common">Mitsuokella dentalis</name>
    <dbReference type="NCBI Taxonomy" id="908937"/>
    <lineage>
        <taxon>Bacteria</taxon>
        <taxon>Pseudomonadati</taxon>
        <taxon>Bacteroidota</taxon>
        <taxon>Bacteroidia</taxon>
        <taxon>Bacteroidales</taxon>
        <taxon>Prevotellaceae</taxon>
        <taxon>Prevotella</taxon>
    </lineage>
</organism>
<comment type="caution">
    <text evidence="1">The sequence shown here is derived from an EMBL/GenBank/DDBJ whole genome shotgun (WGS) entry which is preliminary data.</text>
</comment>
<gene>
    <name evidence="1" type="ORF">HMPREF9136_1784</name>
</gene>
<sequence length="62" mass="6836">MLAAGSGATMFLVYMAGRVADGTRSPWQGPDIWAVAGAKFLINHKKTTRCSVFCFFWLILQP</sequence>
<protein>
    <submittedName>
        <fullName evidence="1">Uncharacterized protein</fullName>
    </submittedName>
</protein>
<dbReference type="Proteomes" id="UP000007820">
    <property type="component" value="Unassembled WGS sequence"/>
</dbReference>
<proteinExistence type="predicted"/>
<name>F9D4K6_PREDD</name>